<evidence type="ECO:0000256" key="5">
    <source>
        <dbReference type="SAM" id="Phobius"/>
    </source>
</evidence>
<dbReference type="InterPro" id="IPR005829">
    <property type="entry name" value="Sugar_transporter_CS"/>
</dbReference>
<keyword evidence="8" id="KW-1185">Reference proteome</keyword>
<gene>
    <name evidence="7" type="ORF">GCM10025874_24090</name>
</gene>
<evidence type="ECO:0000256" key="3">
    <source>
        <dbReference type="ARBA" id="ARBA00022989"/>
    </source>
</evidence>
<proteinExistence type="predicted"/>
<feature type="transmembrane region" description="Helical" evidence="5">
    <location>
        <begin position="404"/>
        <end position="423"/>
    </location>
</feature>
<dbReference type="AlphaFoldDB" id="A0AA37ULV1"/>
<dbReference type="InterPro" id="IPR011701">
    <property type="entry name" value="MFS"/>
</dbReference>
<dbReference type="EMBL" id="BSUL01000001">
    <property type="protein sequence ID" value="GMA29156.1"/>
    <property type="molecule type" value="Genomic_DNA"/>
</dbReference>
<feature type="transmembrane region" description="Helical" evidence="5">
    <location>
        <begin position="159"/>
        <end position="180"/>
    </location>
</feature>
<protein>
    <submittedName>
        <fullName evidence="7">MFS transporter</fullName>
    </submittedName>
</protein>
<keyword evidence="4 5" id="KW-0472">Membrane</keyword>
<evidence type="ECO:0000313" key="8">
    <source>
        <dbReference type="Proteomes" id="UP001157160"/>
    </source>
</evidence>
<feature type="transmembrane region" description="Helical" evidence="5">
    <location>
        <begin position="61"/>
        <end position="79"/>
    </location>
</feature>
<feature type="transmembrane region" description="Helical" evidence="5">
    <location>
        <begin position="186"/>
        <end position="206"/>
    </location>
</feature>
<dbReference type="RefSeq" id="WP_284232995.1">
    <property type="nucleotide sequence ID" value="NZ_BSUL01000001.1"/>
</dbReference>
<dbReference type="Gene3D" id="1.20.1250.20">
    <property type="entry name" value="MFS general substrate transporter like domains"/>
    <property type="match status" value="2"/>
</dbReference>
<feature type="transmembrane region" description="Helical" evidence="5">
    <location>
        <begin position="307"/>
        <end position="326"/>
    </location>
</feature>
<feature type="transmembrane region" description="Helical" evidence="5">
    <location>
        <begin position="370"/>
        <end position="392"/>
    </location>
</feature>
<feature type="transmembrane region" description="Helical" evidence="5">
    <location>
        <begin position="100"/>
        <end position="119"/>
    </location>
</feature>
<dbReference type="PANTHER" id="PTHR23528:SF1">
    <property type="entry name" value="MAJOR FACILITATOR SUPERFAMILY (MFS) PROFILE DOMAIN-CONTAINING PROTEIN"/>
    <property type="match status" value="1"/>
</dbReference>
<keyword evidence="3 5" id="KW-1133">Transmembrane helix</keyword>
<comment type="caution">
    <text evidence="7">The sequence shown here is derived from an EMBL/GenBank/DDBJ whole genome shotgun (WGS) entry which is preliminary data.</text>
</comment>
<feature type="transmembrane region" description="Helical" evidence="5">
    <location>
        <begin position="125"/>
        <end position="147"/>
    </location>
</feature>
<dbReference type="GO" id="GO:0005886">
    <property type="term" value="C:plasma membrane"/>
    <property type="evidence" value="ECO:0007669"/>
    <property type="project" value="UniProtKB-SubCell"/>
</dbReference>
<evidence type="ECO:0000256" key="1">
    <source>
        <dbReference type="ARBA" id="ARBA00004651"/>
    </source>
</evidence>
<comment type="subcellular location">
    <subcellularLocation>
        <location evidence="1">Cell membrane</location>
        <topology evidence="1">Multi-pass membrane protein</topology>
    </subcellularLocation>
</comment>
<dbReference type="PROSITE" id="PS00216">
    <property type="entry name" value="SUGAR_TRANSPORT_1"/>
    <property type="match status" value="1"/>
</dbReference>
<accession>A0AA37ULV1</accession>
<dbReference type="GO" id="GO:0022857">
    <property type="term" value="F:transmembrane transporter activity"/>
    <property type="evidence" value="ECO:0007669"/>
    <property type="project" value="InterPro"/>
</dbReference>
<evidence type="ECO:0000313" key="7">
    <source>
        <dbReference type="EMBL" id="GMA29156.1"/>
    </source>
</evidence>
<dbReference type="Proteomes" id="UP001157160">
    <property type="component" value="Unassembled WGS sequence"/>
</dbReference>
<dbReference type="PROSITE" id="PS50850">
    <property type="entry name" value="MFS"/>
    <property type="match status" value="1"/>
</dbReference>
<feature type="domain" description="Major facilitator superfamily (MFS) profile" evidence="6">
    <location>
        <begin position="236"/>
        <end position="427"/>
    </location>
</feature>
<evidence type="ECO:0000256" key="4">
    <source>
        <dbReference type="ARBA" id="ARBA00023136"/>
    </source>
</evidence>
<dbReference type="InterPro" id="IPR036259">
    <property type="entry name" value="MFS_trans_sf"/>
</dbReference>
<evidence type="ECO:0000259" key="6">
    <source>
        <dbReference type="PROSITE" id="PS50850"/>
    </source>
</evidence>
<organism evidence="7 8">
    <name type="scientific">Arenivirga flava</name>
    <dbReference type="NCBI Taxonomy" id="1930060"/>
    <lineage>
        <taxon>Bacteria</taxon>
        <taxon>Bacillati</taxon>
        <taxon>Actinomycetota</taxon>
        <taxon>Actinomycetes</taxon>
        <taxon>Micrococcales</taxon>
        <taxon>Microbacteriaceae</taxon>
        <taxon>Arenivirga</taxon>
    </lineage>
</organism>
<name>A0AA37ULV1_9MICO</name>
<reference evidence="7 8" key="1">
    <citation type="journal article" date="2014" name="Int. J. Syst. Evol. Microbiol.">
        <title>Complete genome sequence of Corynebacterium casei LMG S-19264T (=DSM 44701T), isolated from a smear-ripened cheese.</title>
        <authorList>
            <consortium name="US DOE Joint Genome Institute (JGI-PGF)"/>
            <person name="Walter F."/>
            <person name="Albersmeier A."/>
            <person name="Kalinowski J."/>
            <person name="Ruckert C."/>
        </authorList>
    </citation>
    <scope>NUCLEOTIDE SEQUENCE [LARGE SCALE GENOMIC DNA]</scope>
    <source>
        <strain evidence="7 8">NBRC 112289</strain>
    </source>
</reference>
<feature type="transmembrane region" description="Helical" evidence="5">
    <location>
        <begin position="26"/>
        <end position="49"/>
    </location>
</feature>
<feature type="transmembrane region" description="Helical" evidence="5">
    <location>
        <begin position="241"/>
        <end position="261"/>
    </location>
</feature>
<dbReference type="PANTHER" id="PTHR23528">
    <property type="match status" value="1"/>
</dbReference>
<keyword evidence="2 5" id="KW-0812">Transmembrane</keyword>
<evidence type="ECO:0000256" key="2">
    <source>
        <dbReference type="ARBA" id="ARBA00022692"/>
    </source>
</evidence>
<feature type="transmembrane region" description="Helical" evidence="5">
    <location>
        <begin position="273"/>
        <end position="295"/>
    </location>
</feature>
<dbReference type="Pfam" id="PF07690">
    <property type="entry name" value="MFS_1"/>
    <property type="match status" value="1"/>
</dbReference>
<dbReference type="SUPFAM" id="SSF103473">
    <property type="entry name" value="MFS general substrate transporter"/>
    <property type="match status" value="1"/>
</dbReference>
<dbReference type="InterPro" id="IPR020846">
    <property type="entry name" value="MFS_dom"/>
</dbReference>
<sequence>MASTDPAHVEHPLTRPVSTVPVGKRYFAGLFAAQFGLFVALLTPVLLSMQLKVQELAPDNAAELIAAVLPFGALGALIANPLAGQLSDRTRSRWGRRRPWLIGGIAVFLVGLAVVAFAQDQLTLTIGWVGTQVAANAVLAALVASFADNVPEFQRGKGSSVIAIAQNTAILTGTYASVLLVGNLPVLFIAPGILAVIAIVWYAIVARDEVPEHTVKPLNIVSLIGSFWTNPFTNPDFGFAWWSRFLITLGTFMFTTFRLLYMQQHLGLTVQDATLAVANGVLIYTIALLVSAAVSGWLSDKLGRRKIFVGGSTAMTAIGLVVLAQANDLSHFYWAELLLGFAYGIYTAVDNALIVDVLPNPERPGKDLGVINIANALPQSVASPLALVFLTMGVQSGAEYNYQAMLWAAGGVTLIGALVIIPIKKVR</sequence>
<feature type="transmembrane region" description="Helical" evidence="5">
    <location>
        <begin position="332"/>
        <end position="358"/>
    </location>
</feature>